<proteinExistence type="predicted"/>
<keyword evidence="2" id="KW-1185">Reference proteome</keyword>
<accession>A0A8X6TX14</accession>
<evidence type="ECO:0000313" key="2">
    <source>
        <dbReference type="Proteomes" id="UP000887013"/>
    </source>
</evidence>
<dbReference type="EMBL" id="BMAW01017198">
    <property type="protein sequence ID" value="GFT52673.1"/>
    <property type="molecule type" value="Genomic_DNA"/>
</dbReference>
<evidence type="ECO:0000313" key="1">
    <source>
        <dbReference type="EMBL" id="GFT52673.1"/>
    </source>
</evidence>
<sequence>MFIRWRCNWQPLPYRKKIVEPFYLEELKAGSNSSAHFFFLRGLLLKEGYLCDRPFIPKQADGITIETQHDQIKSGCISNRPAGEMFLS</sequence>
<reference evidence="1" key="1">
    <citation type="submission" date="2020-08" db="EMBL/GenBank/DDBJ databases">
        <title>Multicomponent nature underlies the extraordinary mechanical properties of spider dragline silk.</title>
        <authorList>
            <person name="Kono N."/>
            <person name="Nakamura H."/>
            <person name="Mori M."/>
            <person name="Yoshida Y."/>
            <person name="Ohtoshi R."/>
            <person name="Malay A.D."/>
            <person name="Moran D.A.P."/>
            <person name="Tomita M."/>
            <person name="Numata K."/>
            <person name="Arakawa K."/>
        </authorList>
    </citation>
    <scope>NUCLEOTIDE SEQUENCE</scope>
</reference>
<dbReference type="Proteomes" id="UP000887013">
    <property type="component" value="Unassembled WGS sequence"/>
</dbReference>
<dbReference type="AlphaFoldDB" id="A0A8X6TX14"/>
<protein>
    <submittedName>
        <fullName evidence="1">Uncharacterized protein</fullName>
    </submittedName>
</protein>
<organism evidence="1 2">
    <name type="scientific">Nephila pilipes</name>
    <name type="common">Giant wood spider</name>
    <name type="synonym">Nephila maculata</name>
    <dbReference type="NCBI Taxonomy" id="299642"/>
    <lineage>
        <taxon>Eukaryota</taxon>
        <taxon>Metazoa</taxon>
        <taxon>Ecdysozoa</taxon>
        <taxon>Arthropoda</taxon>
        <taxon>Chelicerata</taxon>
        <taxon>Arachnida</taxon>
        <taxon>Araneae</taxon>
        <taxon>Araneomorphae</taxon>
        <taxon>Entelegynae</taxon>
        <taxon>Araneoidea</taxon>
        <taxon>Nephilidae</taxon>
        <taxon>Nephila</taxon>
    </lineage>
</organism>
<name>A0A8X6TX14_NEPPI</name>
<gene>
    <name evidence="1" type="ORF">NPIL_313831</name>
</gene>
<comment type="caution">
    <text evidence="1">The sequence shown here is derived from an EMBL/GenBank/DDBJ whole genome shotgun (WGS) entry which is preliminary data.</text>
</comment>